<evidence type="ECO:0000256" key="1">
    <source>
        <dbReference type="ARBA" id="ARBA00022448"/>
    </source>
</evidence>
<dbReference type="PANTHER" id="PTHR13276">
    <property type="entry name" value="GUANINE NUCLEOTIDE EXCHANGE FACTOR MSS4"/>
    <property type="match status" value="1"/>
</dbReference>
<dbReference type="GO" id="GO:0005829">
    <property type="term" value="C:cytosol"/>
    <property type="evidence" value="ECO:0007669"/>
    <property type="project" value="TreeGrafter"/>
</dbReference>
<comment type="caution">
    <text evidence="4">The sequence shown here is derived from an EMBL/GenBank/DDBJ whole genome shotgun (WGS) entry which is preliminary data.</text>
</comment>
<dbReference type="PANTHER" id="PTHR13276:SF0">
    <property type="entry name" value="GUANINE NUCLEOTIDE EXCHANGE FACTOR MSS4"/>
    <property type="match status" value="1"/>
</dbReference>
<evidence type="ECO:0000313" key="5">
    <source>
        <dbReference type="Proteomes" id="UP001219518"/>
    </source>
</evidence>
<evidence type="ECO:0000313" key="4">
    <source>
        <dbReference type="EMBL" id="KAK3929920.1"/>
    </source>
</evidence>
<dbReference type="PROSITE" id="PS51796">
    <property type="entry name" value="MSS4"/>
    <property type="match status" value="1"/>
</dbReference>
<reference evidence="4" key="2">
    <citation type="journal article" date="2023" name="BMC Genomics">
        <title>Pest status, molecular evolution, and epigenetic factors derived from the genome assembly of Frankliniella fusca, a thysanopteran phytovirus vector.</title>
        <authorList>
            <person name="Catto M.A."/>
            <person name="Labadie P.E."/>
            <person name="Jacobson A.L."/>
            <person name="Kennedy G.G."/>
            <person name="Srinivasan R."/>
            <person name="Hunt B.G."/>
        </authorList>
    </citation>
    <scope>NUCLEOTIDE SEQUENCE</scope>
    <source>
        <strain evidence="4">PL_HMW_Pooled</strain>
    </source>
</reference>
<dbReference type="InterPro" id="IPR011323">
    <property type="entry name" value="Mss4/transl-control_tumour"/>
</dbReference>
<sequence>MTAPAELSPELRAVLENGLNKTALTCLHCPSRILNPSVGTFVQQEFSLPSMTKQKDEIQDEKHELREFWKVKDMFHFENVGFSNTVDGVKYLTCADCEMGPIGWHDLVTKENFIAVSRVRNS</sequence>
<name>A0AAE1HYU7_9NEOP</name>
<dbReference type="GO" id="GO:0006892">
    <property type="term" value="P:post-Golgi vesicle-mediated transport"/>
    <property type="evidence" value="ECO:0007669"/>
    <property type="project" value="TreeGrafter"/>
</dbReference>
<evidence type="ECO:0000256" key="3">
    <source>
        <dbReference type="ARBA" id="ARBA00022927"/>
    </source>
</evidence>
<dbReference type="GO" id="GO:0008270">
    <property type="term" value="F:zinc ion binding"/>
    <property type="evidence" value="ECO:0007669"/>
    <property type="project" value="TreeGrafter"/>
</dbReference>
<dbReference type="GO" id="GO:0015031">
    <property type="term" value="P:protein transport"/>
    <property type="evidence" value="ECO:0007669"/>
    <property type="project" value="UniProtKB-KW"/>
</dbReference>
<keyword evidence="1" id="KW-0813">Transport</keyword>
<dbReference type="Gene3D" id="2.170.150.10">
    <property type="entry name" value="Metal Binding Protein, Guanine Nucleotide Exchange Factor, Chain A"/>
    <property type="match status" value="1"/>
</dbReference>
<reference evidence="4" key="1">
    <citation type="submission" date="2021-07" db="EMBL/GenBank/DDBJ databases">
        <authorList>
            <person name="Catto M.A."/>
            <person name="Jacobson A."/>
            <person name="Kennedy G."/>
            <person name="Labadie P."/>
            <person name="Hunt B.G."/>
            <person name="Srinivasan R."/>
        </authorList>
    </citation>
    <scope>NUCLEOTIDE SEQUENCE</scope>
    <source>
        <strain evidence="4">PL_HMW_Pooled</strain>
        <tissue evidence="4">Head</tissue>
    </source>
</reference>
<dbReference type="GO" id="GO:0005085">
    <property type="term" value="F:guanyl-nucleotide exchange factor activity"/>
    <property type="evidence" value="ECO:0007669"/>
    <property type="project" value="UniProtKB-KW"/>
</dbReference>
<organism evidence="4 5">
    <name type="scientific">Frankliniella fusca</name>
    <dbReference type="NCBI Taxonomy" id="407009"/>
    <lineage>
        <taxon>Eukaryota</taxon>
        <taxon>Metazoa</taxon>
        <taxon>Ecdysozoa</taxon>
        <taxon>Arthropoda</taxon>
        <taxon>Hexapoda</taxon>
        <taxon>Insecta</taxon>
        <taxon>Pterygota</taxon>
        <taxon>Neoptera</taxon>
        <taxon>Paraneoptera</taxon>
        <taxon>Thysanoptera</taxon>
        <taxon>Terebrantia</taxon>
        <taxon>Thripoidea</taxon>
        <taxon>Thripidae</taxon>
        <taxon>Frankliniella</taxon>
    </lineage>
</organism>
<evidence type="ECO:0000256" key="2">
    <source>
        <dbReference type="ARBA" id="ARBA00022658"/>
    </source>
</evidence>
<dbReference type="GO" id="GO:0007264">
    <property type="term" value="P:small GTPase-mediated signal transduction"/>
    <property type="evidence" value="ECO:0007669"/>
    <property type="project" value="InterPro"/>
</dbReference>
<dbReference type="AlphaFoldDB" id="A0AAE1HYU7"/>
<dbReference type="EMBL" id="JAHWGI010001407">
    <property type="protein sequence ID" value="KAK3929920.1"/>
    <property type="molecule type" value="Genomic_DNA"/>
</dbReference>
<gene>
    <name evidence="4" type="ORF">KUF71_020904</name>
</gene>
<keyword evidence="2" id="KW-0344">Guanine-nucleotide releasing factor</keyword>
<keyword evidence="5" id="KW-1185">Reference proteome</keyword>
<keyword evidence="3" id="KW-0653">Protein transport</keyword>
<dbReference type="GO" id="GO:0016020">
    <property type="term" value="C:membrane"/>
    <property type="evidence" value="ECO:0007669"/>
    <property type="project" value="TreeGrafter"/>
</dbReference>
<dbReference type="InterPro" id="IPR011057">
    <property type="entry name" value="Mss4-like_sf"/>
</dbReference>
<proteinExistence type="predicted"/>
<dbReference type="Pfam" id="PF04421">
    <property type="entry name" value="Mss4"/>
    <property type="match status" value="1"/>
</dbReference>
<dbReference type="FunFam" id="2.170.150.10:FF:000005">
    <property type="entry name" value="Guanine nucleotide exchange factor MSS4"/>
    <property type="match status" value="1"/>
</dbReference>
<dbReference type="SUPFAM" id="SSF51316">
    <property type="entry name" value="Mss4-like"/>
    <property type="match status" value="1"/>
</dbReference>
<dbReference type="InterPro" id="IPR007515">
    <property type="entry name" value="Mss4"/>
</dbReference>
<dbReference type="Proteomes" id="UP001219518">
    <property type="component" value="Unassembled WGS sequence"/>
</dbReference>
<accession>A0AAE1HYU7</accession>
<protein>
    <submittedName>
        <fullName evidence="4">Guanine nucleotide exchange factor MSS4-like protein</fullName>
    </submittedName>
</protein>